<gene>
    <name evidence="2" type="ORF">LEP1GSC036_1446</name>
</gene>
<keyword evidence="1" id="KW-1133">Transmembrane helix</keyword>
<comment type="caution">
    <text evidence="2">The sequence shown here is derived from an EMBL/GenBank/DDBJ whole genome shotgun (WGS) entry which is preliminary data.</text>
</comment>
<keyword evidence="1" id="KW-0472">Membrane</keyword>
<protein>
    <submittedName>
        <fullName evidence="2">Uncharacterized protein</fullName>
    </submittedName>
</protein>
<feature type="transmembrane region" description="Helical" evidence="1">
    <location>
        <begin position="6"/>
        <end position="30"/>
    </location>
</feature>
<dbReference type="Proteomes" id="UP000001338">
    <property type="component" value="Unassembled WGS sequence"/>
</dbReference>
<sequence>MSKTLYLNVGFVLKLTVLDFIRIINTVLFFPRHVPNSNRNAFFLNQNEAKNNEIGTVYSSTTVSMN</sequence>
<dbReference type="AlphaFoldDB" id="A0A828ZB93"/>
<dbReference type="EMBL" id="AFLV02000001">
    <property type="protein sequence ID" value="EKR66685.1"/>
    <property type="molecule type" value="Genomic_DNA"/>
</dbReference>
<reference evidence="2 3" key="1">
    <citation type="submission" date="2012-10" db="EMBL/GenBank/DDBJ databases">
        <authorList>
            <person name="Harkins D.M."/>
            <person name="Durkin A.S."/>
            <person name="Brinkac L.M."/>
            <person name="Haft D.H."/>
            <person name="Selengut J.D."/>
            <person name="Sanka R."/>
            <person name="DePew J."/>
            <person name="Purushe J."/>
            <person name="Whelen A.C."/>
            <person name="Vinetz J.M."/>
            <person name="Sutton G.G."/>
            <person name="Nierman W.C."/>
            <person name="Fouts D.E."/>
        </authorList>
    </citation>
    <scope>NUCLEOTIDE SEQUENCE [LARGE SCALE GENOMIC DNA]</scope>
    <source>
        <strain evidence="2 3">2006001853</strain>
    </source>
</reference>
<keyword evidence="1" id="KW-0812">Transmembrane</keyword>
<evidence type="ECO:0000313" key="2">
    <source>
        <dbReference type="EMBL" id="EKR66685.1"/>
    </source>
</evidence>
<name>A0A828ZB93_9LEPT</name>
<evidence type="ECO:0000256" key="1">
    <source>
        <dbReference type="SAM" id="Phobius"/>
    </source>
</evidence>
<organism evidence="2 3">
    <name type="scientific">Leptospira weilii str. 2006001853</name>
    <dbReference type="NCBI Taxonomy" id="1001589"/>
    <lineage>
        <taxon>Bacteria</taxon>
        <taxon>Pseudomonadati</taxon>
        <taxon>Spirochaetota</taxon>
        <taxon>Spirochaetia</taxon>
        <taxon>Leptospirales</taxon>
        <taxon>Leptospiraceae</taxon>
        <taxon>Leptospira</taxon>
    </lineage>
</organism>
<accession>A0A828ZB93</accession>
<evidence type="ECO:0000313" key="3">
    <source>
        <dbReference type="Proteomes" id="UP000001338"/>
    </source>
</evidence>
<proteinExistence type="predicted"/>